<comment type="caution">
    <text evidence="2">The sequence shown here is derived from an EMBL/GenBank/DDBJ whole genome shotgun (WGS) entry which is preliminary data.</text>
</comment>
<accession>A0A9D5Q8W1</accession>
<evidence type="ECO:0000313" key="2">
    <source>
        <dbReference type="EMBL" id="MBD3327256.1"/>
    </source>
</evidence>
<dbReference type="PANTHER" id="PTHR12110:SF53">
    <property type="entry name" value="BLR5974 PROTEIN"/>
    <property type="match status" value="1"/>
</dbReference>
<evidence type="ECO:0000259" key="1">
    <source>
        <dbReference type="Pfam" id="PF01261"/>
    </source>
</evidence>
<feature type="domain" description="Xylose isomerase-like TIM barrel" evidence="1">
    <location>
        <begin position="26"/>
        <end position="201"/>
    </location>
</feature>
<dbReference type="InterPro" id="IPR036237">
    <property type="entry name" value="Xyl_isomerase-like_sf"/>
</dbReference>
<protein>
    <submittedName>
        <fullName evidence="2">TIM barrel protein</fullName>
    </submittedName>
</protein>
<dbReference type="PANTHER" id="PTHR12110">
    <property type="entry name" value="HYDROXYPYRUVATE ISOMERASE"/>
    <property type="match status" value="1"/>
</dbReference>
<evidence type="ECO:0000313" key="3">
    <source>
        <dbReference type="Proteomes" id="UP000649604"/>
    </source>
</evidence>
<dbReference type="SUPFAM" id="SSF51658">
    <property type="entry name" value="Xylose isomerase-like"/>
    <property type="match status" value="1"/>
</dbReference>
<dbReference type="AlphaFoldDB" id="A0A9D5Q8W1"/>
<reference evidence="2" key="1">
    <citation type="submission" date="2019-11" db="EMBL/GenBank/DDBJ databases">
        <title>Microbial mats filling the niche in hypersaline microbial mats.</title>
        <authorList>
            <person name="Wong H.L."/>
            <person name="Macleod F.I."/>
            <person name="White R.A. III"/>
            <person name="Burns B.P."/>
        </authorList>
    </citation>
    <scope>NUCLEOTIDE SEQUENCE</scope>
    <source>
        <strain evidence="2">Rbin_158</strain>
    </source>
</reference>
<gene>
    <name evidence="2" type="ORF">GF339_21905</name>
</gene>
<dbReference type="Pfam" id="PF01261">
    <property type="entry name" value="AP_endonuc_2"/>
    <property type="match status" value="1"/>
</dbReference>
<dbReference type="Gene3D" id="3.20.20.150">
    <property type="entry name" value="Divalent-metal-dependent TIM barrel enzymes"/>
    <property type="match status" value="1"/>
</dbReference>
<feature type="non-terminal residue" evidence="2">
    <location>
        <position position="213"/>
    </location>
</feature>
<dbReference type="Proteomes" id="UP000649604">
    <property type="component" value="Unassembled WGS sequence"/>
</dbReference>
<name>A0A9D5Q8W1_9BACT</name>
<dbReference type="InterPro" id="IPR050312">
    <property type="entry name" value="IolE/XylAMocC-like"/>
</dbReference>
<proteinExistence type="predicted"/>
<dbReference type="EMBL" id="WJJP01000713">
    <property type="protein sequence ID" value="MBD3327256.1"/>
    <property type="molecule type" value="Genomic_DNA"/>
</dbReference>
<sequence length="213" mass="23732">MQLGVFSVSYAGLWGQACLDPVAFIHKASDLGFDGVLLMAKRPHLSPLDYAEDELLQLKETLEARHMQLIGLACYNDFLLPAAAEVPVRDMQLAYLEQCCRITAFLGGKLLRVFTGYERTDMAFTAQWEQVVSALQECGDRAARYGITVAVQNHHDLAVETSALELLLAEVDRANVTAGYDAWSPFLRGENIYEGARRMAKHMVMTIAANYLR</sequence>
<organism evidence="2 3">
    <name type="scientific">candidate division KSB3 bacterium</name>
    <dbReference type="NCBI Taxonomy" id="2044937"/>
    <lineage>
        <taxon>Bacteria</taxon>
        <taxon>candidate division KSB3</taxon>
    </lineage>
</organism>
<dbReference type="InterPro" id="IPR013022">
    <property type="entry name" value="Xyl_isomerase-like_TIM-brl"/>
</dbReference>